<proteinExistence type="predicted"/>
<name>A0A2X5SFV4_9GAMM</name>
<sequence>MLTLWVTEDEHRRLPERCDGKQLAAAMCQTYLAAKPVRAGILPSISPALLRQLIGGGTTSIRQPAE</sequence>
<dbReference type="AlphaFoldDB" id="A0A2X5SFV4"/>
<dbReference type="KEGG" id="tpty:NCTC11468_01421"/>
<evidence type="ECO:0000313" key="1">
    <source>
        <dbReference type="EMBL" id="SQK74254.1"/>
    </source>
</evidence>
<accession>A0A2X5SFV4</accession>
<dbReference type="EMBL" id="LS483499">
    <property type="protein sequence ID" value="SQK74254.1"/>
    <property type="molecule type" value="Genomic_DNA"/>
</dbReference>
<organism evidence="1 2">
    <name type="scientific">Tatumella ptyseos</name>
    <dbReference type="NCBI Taxonomy" id="82987"/>
    <lineage>
        <taxon>Bacteria</taxon>
        <taxon>Pseudomonadati</taxon>
        <taxon>Pseudomonadota</taxon>
        <taxon>Gammaproteobacteria</taxon>
        <taxon>Enterobacterales</taxon>
        <taxon>Erwiniaceae</taxon>
        <taxon>Tatumella</taxon>
    </lineage>
</organism>
<reference evidence="1 2" key="1">
    <citation type="submission" date="2018-06" db="EMBL/GenBank/DDBJ databases">
        <authorList>
            <consortium name="Pathogen Informatics"/>
            <person name="Doyle S."/>
        </authorList>
    </citation>
    <scope>NUCLEOTIDE SEQUENCE [LARGE SCALE GENOMIC DNA]</scope>
    <source>
        <strain evidence="1 2">NCTC11468</strain>
    </source>
</reference>
<protein>
    <submittedName>
        <fullName evidence="1">Conjugative accessory protein mbeC</fullName>
    </submittedName>
</protein>
<dbReference type="Proteomes" id="UP000248758">
    <property type="component" value="Chromosome 1"/>
</dbReference>
<gene>
    <name evidence="1" type="primary">mbeC</name>
    <name evidence="1" type="ORF">NCTC11468_01421</name>
</gene>
<evidence type="ECO:0000313" key="2">
    <source>
        <dbReference type="Proteomes" id="UP000248758"/>
    </source>
</evidence>